<name>A0A140E3M4_9GAMM</name>
<dbReference type="Pfam" id="PF04930">
    <property type="entry name" value="FUN14"/>
    <property type="match status" value="1"/>
</dbReference>
<dbReference type="OrthoDB" id="5570223at2"/>
<dbReference type="Proteomes" id="UP000030512">
    <property type="component" value="Chromosome"/>
</dbReference>
<evidence type="ECO:0008006" key="9">
    <source>
        <dbReference type="Google" id="ProtNLM"/>
    </source>
</evidence>
<keyword evidence="8" id="KW-1185">Reference proteome</keyword>
<sequence length="114" mass="11977">MNNAIETHASNDIFSETFLLGNIGAPFILGMAVGYFAKKMLRTALFVGGAIVSILFVAEYYDLININNLALENAASSAAEAAKESGSFLLDRLAVFTSRGVSGAGGFFVGFKLG</sequence>
<evidence type="ECO:0000256" key="3">
    <source>
        <dbReference type="ARBA" id="ARBA00022692"/>
    </source>
</evidence>
<proteinExistence type="inferred from homology"/>
<comment type="subcellular location">
    <subcellularLocation>
        <location evidence="1">Membrane</location>
    </subcellularLocation>
</comment>
<accession>A0A140E3M4</accession>
<keyword evidence="3 6" id="KW-0812">Transmembrane</keyword>
<dbReference type="KEGG" id="mdn:JT25_000605"/>
<dbReference type="AlphaFoldDB" id="A0A140E3M4"/>
<keyword evidence="5 6" id="KW-0472">Membrane</keyword>
<protein>
    <recommendedName>
        <fullName evidence="9">FUN14 family protein</fullName>
    </recommendedName>
</protein>
<feature type="transmembrane region" description="Helical" evidence="6">
    <location>
        <begin position="18"/>
        <end position="37"/>
    </location>
</feature>
<dbReference type="EMBL" id="CP014476">
    <property type="protein sequence ID" value="AMK74998.1"/>
    <property type="molecule type" value="Genomic_DNA"/>
</dbReference>
<evidence type="ECO:0000256" key="2">
    <source>
        <dbReference type="ARBA" id="ARBA00009160"/>
    </source>
</evidence>
<evidence type="ECO:0000256" key="5">
    <source>
        <dbReference type="ARBA" id="ARBA00023136"/>
    </source>
</evidence>
<dbReference type="InterPro" id="IPR007014">
    <property type="entry name" value="FUN14"/>
</dbReference>
<evidence type="ECO:0000256" key="6">
    <source>
        <dbReference type="SAM" id="Phobius"/>
    </source>
</evidence>
<dbReference type="RefSeq" id="WP_062327268.1">
    <property type="nucleotide sequence ID" value="NZ_CP014476.1"/>
</dbReference>
<evidence type="ECO:0000313" key="7">
    <source>
        <dbReference type="EMBL" id="AMK74998.1"/>
    </source>
</evidence>
<reference evidence="7 8" key="1">
    <citation type="journal article" date="2015" name="Environ. Microbiol.">
        <title>Methane oxidation coupled to nitrate reduction under hypoxia by the Gammaproteobacterium Methylomonas denitrificans, sp. nov. type strain FJG1.</title>
        <authorList>
            <person name="Kits K.D."/>
            <person name="Klotz M.G."/>
            <person name="Stein L.Y."/>
        </authorList>
    </citation>
    <scope>NUCLEOTIDE SEQUENCE [LARGE SCALE GENOMIC DNA]</scope>
    <source>
        <strain evidence="7 8">FJG1</strain>
    </source>
</reference>
<feature type="transmembrane region" description="Helical" evidence="6">
    <location>
        <begin position="44"/>
        <end position="61"/>
    </location>
</feature>
<comment type="similarity">
    <text evidence="2">Belongs to the FUN14 family.</text>
</comment>
<organism evidence="7 8">
    <name type="scientific">Methylomonas denitrificans</name>
    <dbReference type="NCBI Taxonomy" id="1538553"/>
    <lineage>
        <taxon>Bacteria</taxon>
        <taxon>Pseudomonadati</taxon>
        <taxon>Pseudomonadota</taxon>
        <taxon>Gammaproteobacteria</taxon>
        <taxon>Methylococcales</taxon>
        <taxon>Methylococcaceae</taxon>
        <taxon>Methylomonas</taxon>
    </lineage>
</organism>
<dbReference type="GO" id="GO:0016020">
    <property type="term" value="C:membrane"/>
    <property type="evidence" value="ECO:0007669"/>
    <property type="project" value="UniProtKB-SubCell"/>
</dbReference>
<evidence type="ECO:0000313" key="8">
    <source>
        <dbReference type="Proteomes" id="UP000030512"/>
    </source>
</evidence>
<keyword evidence="4 6" id="KW-1133">Transmembrane helix</keyword>
<evidence type="ECO:0000256" key="4">
    <source>
        <dbReference type="ARBA" id="ARBA00022989"/>
    </source>
</evidence>
<gene>
    <name evidence="7" type="ORF">JT25_000605</name>
</gene>
<evidence type="ECO:0000256" key="1">
    <source>
        <dbReference type="ARBA" id="ARBA00004370"/>
    </source>
</evidence>